<comment type="caution">
    <text evidence="1">The sequence shown here is derived from an EMBL/GenBank/DDBJ whole genome shotgun (WGS) entry which is preliminary data.</text>
</comment>
<proteinExistence type="predicted"/>
<name>A0A6G1EGV9_9ORYZ</name>
<accession>A0A6G1EGV9</accession>
<gene>
    <name evidence="1" type="ORF">E2562_007789</name>
</gene>
<sequence>MDASVMDEAERESGRQFSSSATALCRRLHLLPCCPSPRPLFATTAAARPMAKSAATLAGGILKQLFSFDWGKEEEGALLVAVTRAGEGTWQWRVAASGHRAAADDPAAVLLHVLQRMRHRRRQGSAVLAASMALNNAAA</sequence>
<protein>
    <submittedName>
        <fullName evidence="1">Uncharacterized protein</fullName>
    </submittedName>
</protein>
<organism evidence="1 2">
    <name type="scientific">Oryza meyeriana var. granulata</name>
    <dbReference type="NCBI Taxonomy" id="110450"/>
    <lineage>
        <taxon>Eukaryota</taxon>
        <taxon>Viridiplantae</taxon>
        <taxon>Streptophyta</taxon>
        <taxon>Embryophyta</taxon>
        <taxon>Tracheophyta</taxon>
        <taxon>Spermatophyta</taxon>
        <taxon>Magnoliopsida</taxon>
        <taxon>Liliopsida</taxon>
        <taxon>Poales</taxon>
        <taxon>Poaceae</taxon>
        <taxon>BOP clade</taxon>
        <taxon>Oryzoideae</taxon>
        <taxon>Oryzeae</taxon>
        <taxon>Oryzinae</taxon>
        <taxon>Oryza</taxon>
        <taxon>Oryza meyeriana</taxon>
    </lineage>
</organism>
<evidence type="ECO:0000313" key="1">
    <source>
        <dbReference type="EMBL" id="KAF0923967.1"/>
    </source>
</evidence>
<dbReference type="Proteomes" id="UP000479710">
    <property type="component" value="Unassembled WGS sequence"/>
</dbReference>
<keyword evidence="2" id="KW-1185">Reference proteome</keyword>
<evidence type="ECO:0000313" key="2">
    <source>
        <dbReference type="Proteomes" id="UP000479710"/>
    </source>
</evidence>
<dbReference type="EMBL" id="SPHZ02000003">
    <property type="protein sequence ID" value="KAF0923967.1"/>
    <property type="molecule type" value="Genomic_DNA"/>
</dbReference>
<dbReference type="AlphaFoldDB" id="A0A6G1EGV9"/>
<reference evidence="1 2" key="1">
    <citation type="submission" date="2019-11" db="EMBL/GenBank/DDBJ databases">
        <title>Whole genome sequence of Oryza granulata.</title>
        <authorList>
            <person name="Li W."/>
        </authorList>
    </citation>
    <scope>NUCLEOTIDE SEQUENCE [LARGE SCALE GENOMIC DNA]</scope>
    <source>
        <strain evidence="2">cv. Menghai</strain>
        <tissue evidence="1">Leaf</tissue>
    </source>
</reference>